<dbReference type="Proteomes" id="UP001054945">
    <property type="component" value="Unassembled WGS sequence"/>
</dbReference>
<evidence type="ECO:0000259" key="2">
    <source>
        <dbReference type="Pfam" id="PF00248"/>
    </source>
</evidence>
<comment type="caution">
    <text evidence="3">The sequence shown here is derived from an EMBL/GenBank/DDBJ whole genome shotgun (WGS) entry which is preliminary data.</text>
</comment>
<dbReference type="GO" id="GO:0016491">
    <property type="term" value="F:oxidoreductase activity"/>
    <property type="evidence" value="ECO:0007669"/>
    <property type="project" value="InterPro"/>
</dbReference>
<dbReference type="PANTHER" id="PTHR11732">
    <property type="entry name" value="ALDO/KETO REDUCTASE"/>
    <property type="match status" value="1"/>
</dbReference>
<accession>A0AAV4XGH3</accession>
<proteinExistence type="predicted"/>
<dbReference type="AlphaFoldDB" id="A0AAV4XGH3"/>
<dbReference type="InterPro" id="IPR020471">
    <property type="entry name" value="AKR"/>
</dbReference>
<dbReference type="Pfam" id="PF00248">
    <property type="entry name" value="Aldo_ket_red"/>
    <property type="match status" value="1"/>
</dbReference>
<feature type="compositionally biased region" description="Basic residues" evidence="1">
    <location>
        <begin position="108"/>
        <end position="121"/>
    </location>
</feature>
<evidence type="ECO:0000256" key="1">
    <source>
        <dbReference type="SAM" id="MobiDB-lite"/>
    </source>
</evidence>
<dbReference type="PROSITE" id="PS00798">
    <property type="entry name" value="ALDOKETO_REDUCTASE_1"/>
    <property type="match status" value="1"/>
</dbReference>
<feature type="region of interest" description="Disordered" evidence="1">
    <location>
        <begin position="95"/>
        <end position="121"/>
    </location>
</feature>
<dbReference type="InterPro" id="IPR036812">
    <property type="entry name" value="NAD(P)_OxRdtase_dom_sf"/>
</dbReference>
<dbReference type="SUPFAM" id="SSF51430">
    <property type="entry name" value="NAD(P)-linked oxidoreductase"/>
    <property type="match status" value="1"/>
</dbReference>
<dbReference type="Gene3D" id="3.20.20.100">
    <property type="entry name" value="NADP-dependent oxidoreductase domain"/>
    <property type="match status" value="1"/>
</dbReference>
<evidence type="ECO:0000313" key="4">
    <source>
        <dbReference type="Proteomes" id="UP001054945"/>
    </source>
</evidence>
<evidence type="ECO:0000313" key="3">
    <source>
        <dbReference type="EMBL" id="GIY94061.1"/>
    </source>
</evidence>
<keyword evidence="4" id="KW-1185">Reference proteome</keyword>
<sequence>MWSRLLAINGKICGFVYSQRGMAFKNPTLKLSSGHSMPTVGLGTVKTTALDAGYRHLDTAYVYQSEKLIGEVLKDVLDTASAREGRIVYYQQGSKPFSSKLGENPNRSPKRKAKVPRKTPI</sequence>
<name>A0AAV4XGH3_CAEEX</name>
<protein>
    <recommendedName>
        <fullName evidence="2">NADP-dependent oxidoreductase domain-containing protein</fullName>
    </recommendedName>
</protein>
<gene>
    <name evidence="3" type="ORF">CEXT_244691</name>
</gene>
<reference evidence="3 4" key="1">
    <citation type="submission" date="2021-06" db="EMBL/GenBank/DDBJ databases">
        <title>Caerostris extrusa draft genome.</title>
        <authorList>
            <person name="Kono N."/>
            <person name="Arakawa K."/>
        </authorList>
    </citation>
    <scope>NUCLEOTIDE SEQUENCE [LARGE SCALE GENOMIC DNA]</scope>
</reference>
<organism evidence="3 4">
    <name type="scientific">Caerostris extrusa</name>
    <name type="common">Bark spider</name>
    <name type="synonym">Caerostris bankana</name>
    <dbReference type="NCBI Taxonomy" id="172846"/>
    <lineage>
        <taxon>Eukaryota</taxon>
        <taxon>Metazoa</taxon>
        <taxon>Ecdysozoa</taxon>
        <taxon>Arthropoda</taxon>
        <taxon>Chelicerata</taxon>
        <taxon>Arachnida</taxon>
        <taxon>Araneae</taxon>
        <taxon>Araneomorphae</taxon>
        <taxon>Entelegynae</taxon>
        <taxon>Araneoidea</taxon>
        <taxon>Araneidae</taxon>
        <taxon>Caerostris</taxon>
    </lineage>
</organism>
<feature type="domain" description="NADP-dependent oxidoreductase" evidence="2">
    <location>
        <begin position="48"/>
        <end position="80"/>
    </location>
</feature>
<dbReference type="InterPro" id="IPR023210">
    <property type="entry name" value="NADP_OxRdtase_dom"/>
</dbReference>
<dbReference type="InterPro" id="IPR018170">
    <property type="entry name" value="Aldo/ket_reductase_CS"/>
</dbReference>
<dbReference type="EMBL" id="BPLR01000344">
    <property type="protein sequence ID" value="GIY94061.1"/>
    <property type="molecule type" value="Genomic_DNA"/>
</dbReference>